<evidence type="ECO:0000256" key="7">
    <source>
        <dbReference type="ARBA" id="ARBA00023136"/>
    </source>
</evidence>
<evidence type="ECO:0000256" key="6">
    <source>
        <dbReference type="ARBA" id="ARBA00022989"/>
    </source>
</evidence>
<evidence type="ECO:0000313" key="9">
    <source>
        <dbReference type="EMBL" id="HFI90803.1"/>
    </source>
</evidence>
<evidence type="ECO:0000256" key="4">
    <source>
        <dbReference type="ARBA" id="ARBA00022679"/>
    </source>
</evidence>
<name>A0A7V2ZJ66_9BACT</name>
<dbReference type="GO" id="GO:0016763">
    <property type="term" value="F:pentosyltransferase activity"/>
    <property type="evidence" value="ECO:0007669"/>
    <property type="project" value="TreeGrafter"/>
</dbReference>
<protein>
    <recommendedName>
        <fullName evidence="10">Glycosyltransferase RgtA/B/C/D-like domain-containing protein</fullName>
    </recommendedName>
</protein>
<dbReference type="GO" id="GO:0009103">
    <property type="term" value="P:lipopolysaccharide biosynthetic process"/>
    <property type="evidence" value="ECO:0007669"/>
    <property type="project" value="UniProtKB-ARBA"/>
</dbReference>
<dbReference type="InterPro" id="IPR050297">
    <property type="entry name" value="LipidA_mod_glycosyltrf_83"/>
</dbReference>
<evidence type="ECO:0000256" key="1">
    <source>
        <dbReference type="ARBA" id="ARBA00004651"/>
    </source>
</evidence>
<reference evidence="9" key="1">
    <citation type="journal article" date="2020" name="mSystems">
        <title>Genome- and Community-Level Interaction Insights into Carbon Utilization and Element Cycling Functions of Hydrothermarchaeota in Hydrothermal Sediment.</title>
        <authorList>
            <person name="Zhou Z."/>
            <person name="Liu Y."/>
            <person name="Xu W."/>
            <person name="Pan J."/>
            <person name="Luo Z.H."/>
            <person name="Li M."/>
        </authorList>
    </citation>
    <scope>NUCLEOTIDE SEQUENCE [LARGE SCALE GENOMIC DNA]</scope>
    <source>
        <strain evidence="9">SpSt-479</strain>
    </source>
</reference>
<feature type="transmembrane region" description="Helical" evidence="8">
    <location>
        <begin position="7"/>
        <end position="28"/>
    </location>
</feature>
<evidence type="ECO:0000256" key="8">
    <source>
        <dbReference type="SAM" id="Phobius"/>
    </source>
</evidence>
<accession>A0A7V2ZJ66</accession>
<feature type="transmembrane region" description="Helical" evidence="8">
    <location>
        <begin position="200"/>
        <end position="220"/>
    </location>
</feature>
<organism evidence="9">
    <name type="scientific">Ignavibacterium album</name>
    <dbReference type="NCBI Taxonomy" id="591197"/>
    <lineage>
        <taxon>Bacteria</taxon>
        <taxon>Pseudomonadati</taxon>
        <taxon>Ignavibacteriota</taxon>
        <taxon>Ignavibacteria</taxon>
        <taxon>Ignavibacteriales</taxon>
        <taxon>Ignavibacteriaceae</taxon>
        <taxon>Ignavibacterium</taxon>
    </lineage>
</organism>
<feature type="transmembrane region" description="Helical" evidence="8">
    <location>
        <begin position="298"/>
        <end position="317"/>
    </location>
</feature>
<feature type="transmembrane region" description="Helical" evidence="8">
    <location>
        <begin position="80"/>
        <end position="100"/>
    </location>
</feature>
<sequence length="503" mass="58684">MNSKRHLLISFTVYLISFLILFPEFQYVINTDAISYFSIAKKYFDGHYSEAINGYFGPLYSWLILPAFHLNVEPLVFARLINVIFSFMLFVLVIQYLNVLNFSKKFYFIVIYYFIIPALLFSFWYITPDYLLLILMLSLILLSVNEKYLLNFGFVLLGALLASLIYLTKSFGLVYFLIFQSIVLIINVRRTKELKKKLFINYSLSIIFFLILISPWVHLISNKYGEFTFSTSGKINLLIVNPELNFHHPSIESGIVPPSDKYAVSAWDDPDLSFYPGWSPLDSSDDMKFFIFNFLKNSVKFIALLILFCPIFVFSLPKLRQKVWDDYKLRILLSALILNGILYSFVYVESRYIWLSLVLFSLVTFVAIQELLYKVNLKKLSGKIIVFLILISPVVFIFFAYNKNLKDTRGYDYANKIKKKHALQGNIATTNHWWLGLNISYFLNCKFYGEEKKSDLDEKLVAKLKSAGINYLLDYSEDSKSFEGIKLITRIDSLNIYEILVDR</sequence>
<keyword evidence="3" id="KW-0328">Glycosyltransferase</keyword>
<keyword evidence="5 8" id="KW-0812">Transmembrane</keyword>
<feature type="transmembrane region" description="Helical" evidence="8">
    <location>
        <begin position="352"/>
        <end position="372"/>
    </location>
</feature>
<dbReference type="PANTHER" id="PTHR33908">
    <property type="entry name" value="MANNOSYLTRANSFERASE YKCB-RELATED"/>
    <property type="match status" value="1"/>
</dbReference>
<dbReference type="GO" id="GO:0005886">
    <property type="term" value="C:plasma membrane"/>
    <property type="evidence" value="ECO:0007669"/>
    <property type="project" value="UniProtKB-SubCell"/>
</dbReference>
<feature type="transmembrane region" description="Helical" evidence="8">
    <location>
        <begin position="329"/>
        <end position="346"/>
    </location>
</feature>
<dbReference type="PANTHER" id="PTHR33908:SF11">
    <property type="entry name" value="MEMBRANE PROTEIN"/>
    <property type="match status" value="1"/>
</dbReference>
<dbReference type="AlphaFoldDB" id="A0A7V2ZJ66"/>
<proteinExistence type="predicted"/>
<evidence type="ECO:0000256" key="5">
    <source>
        <dbReference type="ARBA" id="ARBA00022692"/>
    </source>
</evidence>
<keyword evidence="2" id="KW-1003">Cell membrane</keyword>
<comment type="subcellular location">
    <subcellularLocation>
        <location evidence="1">Cell membrane</location>
        <topology evidence="1">Multi-pass membrane protein</topology>
    </subcellularLocation>
</comment>
<comment type="caution">
    <text evidence="9">The sequence shown here is derived from an EMBL/GenBank/DDBJ whole genome shotgun (WGS) entry which is preliminary data.</text>
</comment>
<keyword evidence="7 8" id="KW-0472">Membrane</keyword>
<keyword evidence="6 8" id="KW-1133">Transmembrane helix</keyword>
<dbReference type="EMBL" id="DSUJ01000008">
    <property type="protein sequence ID" value="HFI90803.1"/>
    <property type="molecule type" value="Genomic_DNA"/>
</dbReference>
<evidence type="ECO:0000256" key="2">
    <source>
        <dbReference type="ARBA" id="ARBA00022475"/>
    </source>
</evidence>
<keyword evidence="4" id="KW-0808">Transferase</keyword>
<evidence type="ECO:0008006" key="10">
    <source>
        <dbReference type="Google" id="ProtNLM"/>
    </source>
</evidence>
<feature type="transmembrane region" description="Helical" evidence="8">
    <location>
        <begin position="106"/>
        <end position="127"/>
    </location>
</feature>
<feature type="transmembrane region" description="Helical" evidence="8">
    <location>
        <begin position="148"/>
        <end position="166"/>
    </location>
</feature>
<gene>
    <name evidence="9" type="ORF">ENS31_04625</name>
</gene>
<feature type="transmembrane region" description="Helical" evidence="8">
    <location>
        <begin position="384"/>
        <end position="401"/>
    </location>
</feature>
<evidence type="ECO:0000256" key="3">
    <source>
        <dbReference type="ARBA" id="ARBA00022676"/>
    </source>
</evidence>